<dbReference type="EMBL" id="VRTS01000001">
    <property type="protein sequence ID" value="TXK65903.1"/>
    <property type="molecule type" value="Genomic_DNA"/>
</dbReference>
<dbReference type="Proteomes" id="UP000321248">
    <property type="component" value="Unassembled WGS sequence"/>
</dbReference>
<comment type="caution">
    <text evidence="1">The sequence shown here is derived from an EMBL/GenBank/DDBJ whole genome shotgun (WGS) entry which is preliminary data.</text>
</comment>
<protein>
    <submittedName>
        <fullName evidence="1">Uncharacterized protein</fullName>
    </submittedName>
</protein>
<gene>
    <name evidence="1" type="ORF">FU658_02160</name>
</gene>
<name>A0A5C8L177_9GAMM</name>
<reference evidence="1 2" key="1">
    <citation type="submission" date="2019-08" db="EMBL/GenBank/DDBJ databases">
        <authorList>
            <person name="Karlyshev A.V."/>
        </authorList>
    </citation>
    <scope>NUCLEOTIDE SEQUENCE [LARGE SCALE GENOMIC DNA]</scope>
    <source>
        <strain evidence="1 2">Alg18-2.2</strain>
    </source>
</reference>
<accession>A0A5C8L177</accession>
<evidence type="ECO:0000313" key="2">
    <source>
        <dbReference type="Proteomes" id="UP000321248"/>
    </source>
</evidence>
<keyword evidence="2" id="KW-1185">Reference proteome</keyword>
<sequence length="77" mass="8448">MDNPSPIVNTPGELFFSFLLLFYPDPPTGQGQARESEGRAPPLTKHRFVVARSARALARAGNPELAANEKRRPKAAF</sequence>
<proteinExistence type="predicted"/>
<dbReference type="RefSeq" id="WP_147890576.1">
    <property type="nucleotide sequence ID" value="NZ_VRTS01000001.1"/>
</dbReference>
<dbReference type="AlphaFoldDB" id="A0A5C8L177"/>
<organism evidence="1 2">
    <name type="scientific">Alkalisalibacterium limincola</name>
    <dbReference type="NCBI Taxonomy" id="2699169"/>
    <lineage>
        <taxon>Bacteria</taxon>
        <taxon>Pseudomonadati</taxon>
        <taxon>Pseudomonadota</taxon>
        <taxon>Gammaproteobacteria</taxon>
        <taxon>Lysobacterales</taxon>
        <taxon>Lysobacteraceae</taxon>
        <taxon>Alkalisalibacterium</taxon>
    </lineage>
</organism>
<evidence type="ECO:0000313" key="1">
    <source>
        <dbReference type="EMBL" id="TXK65903.1"/>
    </source>
</evidence>